<dbReference type="Proteomes" id="UP000033220">
    <property type="component" value="Chromosome DSM 122"/>
</dbReference>
<name>H6SRA9_PARPM</name>
<dbReference type="Gene3D" id="2.60.40.1880">
    <property type="entry name" value="Invasion associated locus B (IalB) protein"/>
    <property type="match status" value="1"/>
</dbReference>
<gene>
    <name evidence="2" type="ORF">RSPPHO_03205</name>
</gene>
<dbReference type="EMBL" id="HE663493">
    <property type="protein sequence ID" value="CCG09831.1"/>
    <property type="molecule type" value="Genomic_DNA"/>
</dbReference>
<dbReference type="KEGG" id="rpm:RSPPHO_03205"/>
<dbReference type="InterPro" id="IPR010642">
    <property type="entry name" value="Invasion_prot_B"/>
</dbReference>
<evidence type="ECO:0000256" key="1">
    <source>
        <dbReference type="SAM" id="SignalP"/>
    </source>
</evidence>
<dbReference type="AlphaFoldDB" id="H6SRA9"/>
<reference evidence="2 3" key="1">
    <citation type="submission" date="2012-02" db="EMBL/GenBank/DDBJ databases">
        <title>Shotgun genome sequence of Phaeospirillum photometricum DSM 122.</title>
        <authorList>
            <person name="Duquesne K."/>
            <person name="Sturgis J."/>
        </authorList>
    </citation>
    <scope>NUCLEOTIDE SEQUENCE [LARGE SCALE GENOMIC DNA]</scope>
    <source>
        <strain evidence="3">DSM122</strain>
    </source>
</reference>
<dbReference type="InterPro" id="IPR038696">
    <property type="entry name" value="IalB_sf"/>
</dbReference>
<protein>
    <submittedName>
        <fullName evidence="2">Uncharacterized protein</fullName>
    </submittedName>
</protein>
<feature type="signal peptide" evidence="1">
    <location>
        <begin position="1"/>
        <end position="34"/>
    </location>
</feature>
<proteinExistence type="predicted"/>
<feature type="chain" id="PRO_5003606726" evidence="1">
    <location>
        <begin position="35"/>
        <end position="181"/>
    </location>
</feature>
<dbReference type="HOGENOM" id="CLU_100562_1_1_5"/>
<dbReference type="Pfam" id="PF06776">
    <property type="entry name" value="IalB"/>
    <property type="match status" value="1"/>
</dbReference>
<keyword evidence="3" id="KW-1185">Reference proteome</keyword>
<accession>H6SRA9</accession>
<organism evidence="2 3">
    <name type="scientific">Pararhodospirillum photometricum DSM 122</name>
    <dbReference type="NCBI Taxonomy" id="1150469"/>
    <lineage>
        <taxon>Bacteria</taxon>
        <taxon>Pseudomonadati</taxon>
        <taxon>Pseudomonadota</taxon>
        <taxon>Alphaproteobacteria</taxon>
        <taxon>Rhodospirillales</taxon>
        <taxon>Rhodospirillaceae</taxon>
        <taxon>Pararhodospirillum</taxon>
    </lineage>
</organism>
<keyword evidence="1" id="KW-0732">Signal</keyword>
<dbReference type="eggNOG" id="COG5342">
    <property type="taxonomic scope" value="Bacteria"/>
</dbReference>
<evidence type="ECO:0000313" key="2">
    <source>
        <dbReference type="EMBL" id="CCG09831.1"/>
    </source>
</evidence>
<evidence type="ECO:0000313" key="3">
    <source>
        <dbReference type="Proteomes" id="UP000033220"/>
    </source>
</evidence>
<dbReference type="PATRIC" id="fig|1150469.3.peg.3608"/>
<dbReference type="STRING" id="1150469.RSPPHO_03205"/>
<sequence length="181" mass="19598">METGTVMQARKTVAPGVSAGLLSLALAVTTPAEAQQVATLGVFQDWTAYTMTENGHKVCYVASQPKKDEGNYKKRGDIYALITHRPAQNQFSVVTVYAGYTYGSGATVTLEVDKNSFQLFTEGETAWAHDEMDKKIVQEMRRGSTMVVKGASSRGTKTTDSYSLRGVTAALQAIDKACNVR</sequence>